<dbReference type="InterPro" id="IPR029068">
    <property type="entry name" value="Glyas_Bleomycin-R_OHBP_Dase"/>
</dbReference>
<evidence type="ECO:0000259" key="1">
    <source>
        <dbReference type="PROSITE" id="PS51819"/>
    </source>
</evidence>
<name>A0A4D7B9J1_9HYPH</name>
<evidence type="ECO:0000313" key="2">
    <source>
        <dbReference type="EMBL" id="QCI67545.1"/>
    </source>
</evidence>
<dbReference type="CDD" id="cd07262">
    <property type="entry name" value="VOC_like"/>
    <property type="match status" value="1"/>
</dbReference>
<dbReference type="PANTHER" id="PTHR35006">
    <property type="entry name" value="GLYOXALASE FAMILY PROTEIN (AFU_ORTHOLOGUE AFUA_5G14830)"/>
    <property type="match status" value="1"/>
</dbReference>
<dbReference type="EMBL" id="CP039690">
    <property type="protein sequence ID" value="QCI67545.1"/>
    <property type="molecule type" value="Genomic_DNA"/>
</dbReference>
<gene>
    <name evidence="2" type="ORF">E8M01_26975</name>
</gene>
<evidence type="ECO:0000313" key="3">
    <source>
        <dbReference type="Proteomes" id="UP000298781"/>
    </source>
</evidence>
<dbReference type="KEGG" id="pstg:E8M01_26975"/>
<protein>
    <submittedName>
        <fullName evidence="2">VOC family protein</fullName>
    </submittedName>
</protein>
<sequence length="132" mass="14647">MYSHVTAGTNDIERSRAFYDATLGALGFVRRWDFPASSGYAPQGEMRPQYWILRPFDENPARAGNGVMPGFLALDRAAVDAFYRAALAHGGQDEGPPGLRPHYHPHYYGAYVRDPDGNKLCACCHQPYPGDK</sequence>
<accession>A0A4D7B9J1</accession>
<dbReference type="AlphaFoldDB" id="A0A4D7B9J1"/>
<dbReference type="InterPro" id="IPR037523">
    <property type="entry name" value="VOC_core"/>
</dbReference>
<keyword evidence="3" id="KW-1185">Reference proteome</keyword>
<proteinExistence type="predicted"/>
<dbReference type="PROSITE" id="PS51819">
    <property type="entry name" value="VOC"/>
    <property type="match status" value="1"/>
</dbReference>
<dbReference type="SUPFAM" id="SSF54593">
    <property type="entry name" value="Glyoxalase/Bleomycin resistance protein/Dihydroxybiphenyl dioxygenase"/>
    <property type="match status" value="1"/>
</dbReference>
<feature type="domain" description="VOC" evidence="1">
    <location>
        <begin position="1"/>
        <end position="125"/>
    </location>
</feature>
<dbReference type="RefSeq" id="WP_136962975.1">
    <property type="nucleotide sequence ID" value="NZ_CP039690.1"/>
</dbReference>
<dbReference type="PANTHER" id="PTHR35006:SF1">
    <property type="entry name" value="BLL2941 PROTEIN"/>
    <property type="match status" value="1"/>
</dbReference>
<dbReference type="OrthoDB" id="9807407at2"/>
<reference evidence="2 3" key="1">
    <citation type="submission" date="2019-04" db="EMBL/GenBank/DDBJ databases">
        <title>Phreatobacter aquaticus sp. nov.</title>
        <authorList>
            <person name="Choi A."/>
        </authorList>
    </citation>
    <scope>NUCLEOTIDE SEQUENCE [LARGE SCALE GENOMIC DNA]</scope>
    <source>
        <strain evidence="2 3">KCTC 52518</strain>
    </source>
</reference>
<dbReference type="Proteomes" id="UP000298781">
    <property type="component" value="Chromosome"/>
</dbReference>
<organism evidence="2 3">
    <name type="scientific">Phreatobacter stygius</name>
    <dbReference type="NCBI Taxonomy" id="1940610"/>
    <lineage>
        <taxon>Bacteria</taxon>
        <taxon>Pseudomonadati</taxon>
        <taxon>Pseudomonadota</taxon>
        <taxon>Alphaproteobacteria</taxon>
        <taxon>Hyphomicrobiales</taxon>
        <taxon>Phreatobacteraceae</taxon>
        <taxon>Phreatobacter</taxon>
    </lineage>
</organism>
<dbReference type="Gene3D" id="3.10.180.10">
    <property type="entry name" value="2,3-Dihydroxybiphenyl 1,2-Dioxygenase, domain 1"/>
    <property type="match status" value="1"/>
</dbReference>
<dbReference type="Pfam" id="PF00903">
    <property type="entry name" value="Glyoxalase"/>
    <property type="match status" value="1"/>
</dbReference>
<dbReference type="InterPro" id="IPR004360">
    <property type="entry name" value="Glyas_Fos-R_dOase_dom"/>
</dbReference>